<dbReference type="GeneID" id="66068487"/>
<feature type="region of interest" description="Disordered" evidence="1">
    <location>
        <begin position="90"/>
        <end position="116"/>
    </location>
</feature>
<sequence length="148" mass="15827">MSRSIIINTSMPTEVELNTPLFAHECLSGGRATADDRLDRPLRDDEPLHPPHESMLRVLRSRARRHSPPVLWEDSNEEAAAAANLSLLPGAASRSSPCRKGERVAGNSAARAGESLEDVEGLAGPGSMMPIHKNAISCALSSMAPKKP</sequence>
<protein>
    <submittedName>
        <fullName evidence="2">Uncharacterized protein</fullName>
    </submittedName>
</protein>
<dbReference type="EMBL" id="CP072759">
    <property type="protein sequence ID" value="QUC23469.1"/>
    <property type="molecule type" value="Genomic_DNA"/>
</dbReference>
<feature type="compositionally biased region" description="Basic and acidic residues" evidence="1">
    <location>
        <begin position="33"/>
        <end position="52"/>
    </location>
</feature>
<accession>A0A8E5HXL5</accession>
<dbReference type="KEGG" id="uvi:66068487"/>
<proteinExistence type="predicted"/>
<evidence type="ECO:0000313" key="3">
    <source>
        <dbReference type="Proteomes" id="UP000027002"/>
    </source>
</evidence>
<dbReference type="RefSeq" id="XP_043001142.1">
    <property type="nucleotide sequence ID" value="XM_043145207.1"/>
</dbReference>
<dbReference type="Proteomes" id="UP000027002">
    <property type="component" value="Chromosome 7"/>
</dbReference>
<reference evidence="2" key="1">
    <citation type="submission" date="2020-03" db="EMBL/GenBank/DDBJ databases">
        <title>A mixture of massive structural variations and highly conserved coding sequences in Ustilaginoidea virens genome.</title>
        <authorList>
            <person name="Zhang K."/>
            <person name="Zhao Z."/>
            <person name="Zhang Z."/>
            <person name="Li Y."/>
            <person name="Hsiang T."/>
            <person name="Sun W."/>
        </authorList>
    </citation>
    <scope>NUCLEOTIDE SEQUENCE</scope>
    <source>
        <strain evidence="2">UV-8b</strain>
    </source>
</reference>
<gene>
    <name evidence="2" type="ORF">UV8b_07710</name>
</gene>
<feature type="region of interest" description="Disordered" evidence="1">
    <location>
        <begin position="32"/>
        <end position="52"/>
    </location>
</feature>
<evidence type="ECO:0000256" key="1">
    <source>
        <dbReference type="SAM" id="MobiDB-lite"/>
    </source>
</evidence>
<dbReference type="AlphaFoldDB" id="A0A8E5HXL5"/>
<name>A0A8E5HXL5_USTVR</name>
<organism evidence="2 3">
    <name type="scientific">Ustilaginoidea virens</name>
    <name type="common">Rice false smut fungus</name>
    <name type="synonym">Villosiclava virens</name>
    <dbReference type="NCBI Taxonomy" id="1159556"/>
    <lineage>
        <taxon>Eukaryota</taxon>
        <taxon>Fungi</taxon>
        <taxon>Dikarya</taxon>
        <taxon>Ascomycota</taxon>
        <taxon>Pezizomycotina</taxon>
        <taxon>Sordariomycetes</taxon>
        <taxon>Hypocreomycetidae</taxon>
        <taxon>Hypocreales</taxon>
        <taxon>Clavicipitaceae</taxon>
        <taxon>Ustilaginoidea</taxon>
    </lineage>
</organism>
<keyword evidence="3" id="KW-1185">Reference proteome</keyword>
<evidence type="ECO:0000313" key="2">
    <source>
        <dbReference type="EMBL" id="QUC23469.1"/>
    </source>
</evidence>